<evidence type="ECO:0000313" key="3">
    <source>
        <dbReference type="Proteomes" id="UP000646244"/>
    </source>
</evidence>
<sequence>MCMSDLRGRGTAATGWTGPLERRDPMSPRRESVKGAGGEPATPVTFGTNGPTGPFRPAKPARQPSSALPAQPPLARLPYNQFRPVPVTPA</sequence>
<accession>A0A918TWA0</accession>
<evidence type="ECO:0000313" key="2">
    <source>
        <dbReference type="EMBL" id="GHC64549.1"/>
    </source>
</evidence>
<reference evidence="2" key="1">
    <citation type="journal article" date="2014" name="Int. J. Syst. Evol. Microbiol.">
        <title>Complete genome sequence of Corynebacterium casei LMG S-19264T (=DSM 44701T), isolated from a smear-ripened cheese.</title>
        <authorList>
            <consortium name="US DOE Joint Genome Institute (JGI-PGF)"/>
            <person name="Walter F."/>
            <person name="Albersmeier A."/>
            <person name="Kalinowski J."/>
            <person name="Ruckert C."/>
        </authorList>
    </citation>
    <scope>NUCLEOTIDE SEQUENCE</scope>
    <source>
        <strain evidence="2">JCM 4633</strain>
    </source>
</reference>
<feature type="region of interest" description="Disordered" evidence="1">
    <location>
        <begin position="1"/>
        <end position="90"/>
    </location>
</feature>
<comment type="caution">
    <text evidence="2">The sequence shown here is derived from an EMBL/GenBank/DDBJ whole genome shotgun (WGS) entry which is preliminary data.</text>
</comment>
<feature type="compositionally biased region" description="Low complexity" evidence="1">
    <location>
        <begin position="9"/>
        <end position="18"/>
    </location>
</feature>
<protein>
    <submittedName>
        <fullName evidence="2">Uncharacterized protein</fullName>
    </submittedName>
</protein>
<gene>
    <name evidence="2" type="ORF">GCM10010507_47430</name>
</gene>
<dbReference type="Proteomes" id="UP000646244">
    <property type="component" value="Unassembled WGS sequence"/>
</dbReference>
<feature type="compositionally biased region" description="Basic and acidic residues" evidence="1">
    <location>
        <begin position="20"/>
        <end position="33"/>
    </location>
</feature>
<dbReference type="AlphaFoldDB" id="A0A918TWA0"/>
<name>A0A918TWA0_STRCJ</name>
<proteinExistence type="predicted"/>
<reference evidence="2" key="2">
    <citation type="submission" date="2020-09" db="EMBL/GenBank/DDBJ databases">
        <authorList>
            <person name="Sun Q."/>
            <person name="Ohkuma M."/>
        </authorList>
    </citation>
    <scope>NUCLEOTIDE SEQUENCE</scope>
    <source>
        <strain evidence="2">JCM 4633</strain>
    </source>
</reference>
<evidence type="ECO:0000256" key="1">
    <source>
        <dbReference type="SAM" id="MobiDB-lite"/>
    </source>
</evidence>
<feature type="compositionally biased region" description="Low complexity" evidence="1">
    <location>
        <begin position="60"/>
        <end position="78"/>
    </location>
</feature>
<organism evidence="2 3">
    <name type="scientific">Streptomyces cinnamoneus</name>
    <name type="common">Streptoverticillium cinnamoneum</name>
    <dbReference type="NCBI Taxonomy" id="53446"/>
    <lineage>
        <taxon>Bacteria</taxon>
        <taxon>Bacillati</taxon>
        <taxon>Actinomycetota</taxon>
        <taxon>Actinomycetes</taxon>
        <taxon>Kitasatosporales</taxon>
        <taxon>Streptomycetaceae</taxon>
        <taxon>Streptomyces</taxon>
        <taxon>Streptomyces cinnamoneus group</taxon>
    </lineage>
</organism>
<dbReference type="EMBL" id="BMVB01000019">
    <property type="protein sequence ID" value="GHC64549.1"/>
    <property type="molecule type" value="Genomic_DNA"/>
</dbReference>